<dbReference type="InterPro" id="IPR050879">
    <property type="entry name" value="Acyltransferase_3"/>
</dbReference>
<dbReference type="AlphaFoldDB" id="A0A4R7J880"/>
<dbReference type="InterPro" id="IPR002656">
    <property type="entry name" value="Acyl_transf_3_dom"/>
</dbReference>
<dbReference type="GO" id="GO:0009103">
    <property type="term" value="P:lipopolysaccharide biosynthetic process"/>
    <property type="evidence" value="ECO:0007669"/>
    <property type="project" value="TreeGrafter"/>
</dbReference>
<dbReference type="OrthoDB" id="3404679at2"/>
<feature type="transmembrane region" description="Helical" evidence="1">
    <location>
        <begin position="31"/>
        <end position="49"/>
    </location>
</feature>
<dbReference type="InterPro" id="IPR043968">
    <property type="entry name" value="SGNH"/>
</dbReference>
<evidence type="ECO:0000259" key="3">
    <source>
        <dbReference type="Pfam" id="PF19040"/>
    </source>
</evidence>
<dbReference type="Pfam" id="PF19040">
    <property type="entry name" value="SGNH"/>
    <property type="match status" value="1"/>
</dbReference>
<evidence type="ECO:0000259" key="2">
    <source>
        <dbReference type="Pfam" id="PF01757"/>
    </source>
</evidence>
<dbReference type="Pfam" id="PF01757">
    <property type="entry name" value="Acyl_transf_3"/>
    <property type="match status" value="1"/>
</dbReference>
<keyword evidence="5" id="KW-1185">Reference proteome</keyword>
<feature type="transmembrane region" description="Helical" evidence="1">
    <location>
        <begin position="193"/>
        <end position="213"/>
    </location>
</feature>
<evidence type="ECO:0000256" key="1">
    <source>
        <dbReference type="SAM" id="Phobius"/>
    </source>
</evidence>
<feature type="domain" description="SGNH" evidence="3">
    <location>
        <begin position="441"/>
        <end position="650"/>
    </location>
</feature>
<feature type="transmembrane region" description="Helical" evidence="1">
    <location>
        <begin position="7"/>
        <end position="25"/>
    </location>
</feature>
<feature type="transmembrane region" description="Helical" evidence="1">
    <location>
        <begin position="312"/>
        <end position="331"/>
    </location>
</feature>
<name>A0A4R7J880_9ACTN</name>
<reference evidence="4 5" key="1">
    <citation type="submission" date="2019-03" db="EMBL/GenBank/DDBJ databases">
        <title>Genomic Encyclopedia of Archaeal and Bacterial Type Strains, Phase II (KMG-II): from individual species to whole genera.</title>
        <authorList>
            <person name="Goeker M."/>
        </authorList>
    </citation>
    <scope>NUCLEOTIDE SEQUENCE [LARGE SCALE GENOMIC DNA]</scope>
    <source>
        <strain evidence="4 5">DSM 24323</strain>
    </source>
</reference>
<keyword evidence="1" id="KW-0812">Transmembrane</keyword>
<organism evidence="4 5">
    <name type="scientific">Naumannella halotolerans</name>
    <dbReference type="NCBI Taxonomy" id="993414"/>
    <lineage>
        <taxon>Bacteria</taxon>
        <taxon>Bacillati</taxon>
        <taxon>Actinomycetota</taxon>
        <taxon>Actinomycetes</taxon>
        <taxon>Propionibacteriales</taxon>
        <taxon>Propionibacteriaceae</taxon>
        <taxon>Naumannella</taxon>
    </lineage>
</organism>
<proteinExistence type="predicted"/>
<keyword evidence="1" id="KW-0472">Membrane</keyword>
<feature type="transmembrane region" description="Helical" evidence="1">
    <location>
        <begin position="166"/>
        <end position="187"/>
    </location>
</feature>
<evidence type="ECO:0000313" key="4">
    <source>
        <dbReference type="EMBL" id="TDT33495.1"/>
    </source>
</evidence>
<dbReference type="PANTHER" id="PTHR23028">
    <property type="entry name" value="ACETYLTRANSFERASE"/>
    <property type="match status" value="1"/>
</dbReference>
<gene>
    <name evidence="4" type="ORF">CLV29_1113</name>
</gene>
<evidence type="ECO:0000313" key="5">
    <source>
        <dbReference type="Proteomes" id="UP000295371"/>
    </source>
</evidence>
<dbReference type="Proteomes" id="UP000295371">
    <property type="component" value="Unassembled WGS sequence"/>
</dbReference>
<protein>
    <submittedName>
        <fullName evidence="4">Peptidoglycan/LPS O-acetylase OafA/YrhL</fullName>
    </submittedName>
</protein>
<dbReference type="EMBL" id="SOAW01000001">
    <property type="protein sequence ID" value="TDT33495.1"/>
    <property type="molecule type" value="Genomic_DNA"/>
</dbReference>
<dbReference type="GO" id="GO:0016020">
    <property type="term" value="C:membrane"/>
    <property type="evidence" value="ECO:0007669"/>
    <property type="project" value="TreeGrafter"/>
</dbReference>
<dbReference type="GO" id="GO:0016747">
    <property type="term" value="F:acyltransferase activity, transferring groups other than amino-acyl groups"/>
    <property type="evidence" value="ECO:0007669"/>
    <property type="project" value="InterPro"/>
</dbReference>
<sequence length="666" mass="71858">MGFRSEVHGVRAVAIALVVLHHVWFGRISGGIDAFLLIGAFLLTGSFLRRHERGQDPAPVRVLAGRLVRLIPPAAVTIAAVVALTPWLLPGTLWATVWNQAVASLTFRNNFVLIDSAVDYYAGASELASPLQHFWSLSIQGQVIIAFCLGLGLLTRVRDPRAMRWLVTAAFGVLLVASFGYGVWFTAQNPTVAYFSTAARLWEFALGGLLAILVDRIRLGARTAAVVGTAGLAVLIGAAFVLPLDVRYPGVVALVPTLATVAVIVSEGGVGFTRRFLQSAPLTWLADRSYGLFLWHWPLLIFWLSLSHRPQAGVLDGAAVIAAALALAHLTHRFVEVPVKRWHPQAVRMPKWIGQTVLAGVAMVLVVGLVFSLQRWDDAEASRAAAQPASANPGARALQADYANPEEYDGVLLPLPSRLDQEWAPDIEVCPDFYYPEPVNARCKLYEPEGGANATVAVVGSSHAAQWVGALLPLATEHGWRLLQLEMADCEFRGELDEAAEDCRAFNEAATAKVIDEDADVVLTVATRSAWDGPEEILVPGYADAVQPWQEAGIDVVALRDNPRWLTNPPECLARNADAPGVCAAPLGDKLAEESPLTELAAVPGVTRMDLTFLLCPDDACQAAIGNVGVYLDGHHISRTYLESAVPQFEREWFAATGWGETGPAR</sequence>
<dbReference type="PANTHER" id="PTHR23028:SF53">
    <property type="entry name" value="ACYL_TRANSF_3 DOMAIN-CONTAINING PROTEIN"/>
    <property type="match status" value="1"/>
</dbReference>
<feature type="transmembrane region" description="Helical" evidence="1">
    <location>
        <begin position="134"/>
        <end position="154"/>
    </location>
</feature>
<feature type="transmembrane region" description="Helical" evidence="1">
    <location>
        <begin position="250"/>
        <end position="270"/>
    </location>
</feature>
<comment type="caution">
    <text evidence="4">The sequence shown here is derived from an EMBL/GenBank/DDBJ whole genome shotgun (WGS) entry which is preliminary data.</text>
</comment>
<keyword evidence="1" id="KW-1133">Transmembrane helix</keyword>
<feature type="transmembrane region" description="Helical" evidence="1">
    <location>
        <begin position="70"/>
        <end position="89"/>
    </location>
</feature>
<feature type="transmembrane region" description="Helical" evidence="1">
    <location>
        <begin position="352"/>
        <end position="373"/>
    </location>
</feature>
<accession>A0A4R7J880</accession>
<dbReference type="RefSeq" id="WP_133754001.1">
    <property type="nucleotide sequence ID" value="NZ_SOAW01000001.1"/>
</dbReference>
<feature type="domain" description="Acyltransferase 3" evidence="2">
    <location>
        <begin position="6"/>
        <end position="328"/>
    </location>
</feature>
<feature type="transmembrane region" description="Helical" evidence="1">
    <location>
        <begin position="290"/>
        <end position="306"/>
    </location>
</feature>
<feature type="transmembrane region" description="Helical" evidence="1">
    <location>
        <begin position="225"/>
        <end position="244"/>
    </location>
</feature>